<dbReference type="InterPro" id="IPR013785">
    <property type="entry name" value="Aldolase_TIM"/>
</dbReference>
<dbReference type="GO" id="GO:0006018">
    <property type="term" value="P:2-deoxyribose 1-phosphate catabolic process"/>
    <property type="evidence" value="ECO:0007669"/>
    <property type="project" value="UniProtKB-UniRule"/>
</dbReference>
<dbReference type="Pfam" id="PF01791">
    <property type="entry name" value="DeoC"/>
    <property type="match status" value="1"/>
</dbReference>
<name>A0A518K751_9BACT</name>
<evidence type="ECO:0000256" key="6">
    <source>
        <dbReference type="ARBA" id="ARBA00056337"/>
    </source>
</evidence>
<dbReference type="SMART" id="SM01133">
    <property type="entry name" value="DeoC"/>
    <property type="match status" value="1"/>
</dbReference>
<dbReference type="GO" id="GO:0005737">
    <property type="term" value="C:cytoplasm"/>
    <property type="evidence" value="ECO:0007669"/>
    <property type="project" value="UniProtKB-SubCell"/>
</dbReference>
<dbReference type="RefSeq" id="WP_145110914.1">
    <property type="nucleotide sequence ID" value="NZ_CP036349.1"/>
</dbReference>
<dbReference type="GO" id="GO:0009264">
    <property type="term" value="P:deoxyribonucleotide catabolic process"/>
    <property type="evidence" value="ECO:0007669"/>
    <property type="project" value="UniProtKB-UniRule"/>
</dbReference>
<comment type="catalytic activity">
    <reaction evidence="5 7">
        <text>2-deoxy-D-ribose 5-phosphate = D-glyceraldehyde 3-phosphate + acetaldehyde</text>
        <dbReference type="Rhea" id="RHEA:12821"/>
        <dbReference type="ChEBI" id="CHEBI:15343"/>
        <dbReference type="ChEBI" id="CHEBI:59776"/>
        <dbReference type="ChEBI" id="CHEBI:62877"/>
        <dbReference type="EC" id="4.1.2.4"/>
    </reaction>
</comment>
<dbReference type="AlphaFoldDB" id="A0A518K751"/>
<dbReference type="EMBL" id="CP036349">
    <property type="protein sequence ID" value="QDV73614.1"/>
    <property type="molecule type" value="Genomic_DNA"/>
</dbReference>
<dbReference type="InterPro" id="IPR011343">
    <property type="entry name" value="DeoC"/>
</dbReference>
<comment type="function">
    <text evidence="6 7">Catalyzes a reversible aldol reaction between acetaldehyde and D-glyceraldehyde 3-phosphate to generate 2-deoxy-D-ribose 5-phosphate.</text>
</comment>
<sequence>MTNVVSLIDHAVLHPTQTSADVRSACEMAVRLGIASVCVKPSYVALTTELLAGSNVLPSTVIGFPHGGASRAAKVAETLRACEQGAKEVDMVVNIGRALEGDWGYVGDDIASVAAAAKQNGAITKVIFETGLMPSDEHKRKLCELSEAAGAAFVKTSTGFGFVKDAAGALVSTGATVEDITLMRATCSPAVQVKASGGIRSYEDALRMVEAGATRLGTSATEAIAKGASGDSY</sequence>
<comment type="subcellular location">
    <subcellularLocation>
        <location evidence="7">Cytoplasm</location>
    </subcellularLocation>
</comment>
<gene>
    <name evidence="8" type="primary">deoC2</name>
    <name evidence="7" type="synonym">deoC</name>
    <name evidence="8" type="ORF">Spa11_18120</name>
</gene>
<keyword evidence="9" id="KW-1185">Reference proteome</keyword>
<evidence type="ECO:0000256" key="5">
    <source>
        <dbReference type="ARBA" id="ARBA00048791"/>
    </source>
</evidence>
<evidence type="ECO:0000256" key="7">
    <source>
        <dbReference type="HAMAP-Rule" id="MF_00114"/>
    </source>
</evidence>
<evidence type="ECO:0000313" key="9">
    <source>
        <dbReference type="Proteomes" id="UP000316426"/>
    </source>
</evidence>
<feature type="active site" description="Proton donor/acceptor" evidence="7">
    <location>
        <position position="90"/>
    </location>
</feature>
<reference evidence="8 9" key="1">
    <citation type="submission" date="2019-02" db="EMBL/GenBank/DDBJ databases">
        <title>Deep-cultivation of Planctomycetes and their phenomic and genomic characterization uncovers novel biology.</title>
        <authorList>
            <person name="Wiegand S."/>
            <person name="Jogler M."/>
            <person name="Boedeker C."/>
            <person name="Pinto D."/>
            <person name="Vollmers J."/>
            <person name="Rivas-Marin E."/>
            <person name="Kohn T."/>
            <person name="Peeters S.H."/>
            <person name="Heuer A."/>
            <person name="Rast P."/>
            <person name="Oberbeckmann S."/>
            <person name="Bunk B."/>
            <person name="Jeske O."/>
            <person name="Meyerdierks A."/>
            <person name="Storesund J.E."/>
            <person name="Kallscheuer N."/>
            <person name="Luecker S."/>
            <person name="Lage O.M."/>
            <person name="Pohl T."/>
            <person name="Merkel B.J."/>
            <person name="Hornburger P."/>
            <person name="Mueller R.-W."/>
            <person name="Bruemmer F."/>
            <person name="Labrenz M."/>
            <person name="Spormann A.M."/>
            <person name="Op den Camp H."/>
            <person name="Overmann J."/>
            <person name="Amann R."/>
            <person name="Jetten M.S.M."/>
            <person name="Mascher T."/>
            <person name="Medema M.H."/>
            <person name="Devos D.P."/>
            <person name="Kaster A.-K."/>
            <person name="Ovreas L."/>
            <person name="Rohde M."/>
            <person name="Galperin M.Y."/>
            <person name="Jogler C."/>
        </authorList>
    </citation>
    <scope>NUCLEOTIDE SEQUENCE [LARGE SCALE GENOMIC DNA]</scope>
    <source>
        <strain evidence="8 9">Spa11</strain>
    </source>
</reference>
<evidence type="ECO:0000256" key="3">
    <source>
        <dbReference type="ARBA" id="ARBA00023239"/>
    </source>
</evidence>
<dbReference type="InterPro" id="IPR002915">
    <property type="entry name" value="DeoC/FbaB/LacD_aldolase"/>
</dbReference>
<dbReference type="Proteomes" id="UP000316426">
    <property type="component" value="Chromosome"/>
</dbReference>
<dbReference type="Gene3D" id="3.20.20.70">
    <property type="entry name" value="Aldolase class I"/>
    <property type="match status" value="1"/>
</dbReference>
<dbReference type="CDD" id="cd00959">
    <property type="entry name" value="DeoC"/>
    <property type="match status" value="1"/>
</dbReference>
<evidence type="ECO:0000256" key="4">
    <source>
        <dbReference type="ARBA" id="ARBA00023270"/>
    </source>
</evidence>
<keyword evidence="2 7" id="KW-0963">Cytoplasm</keyword>
<keyword evidence="3 7" id="KW-0456">Lyase</keyword>
<dbReference type="EC" id="4.1.2.4" evidence="7"/>
<organism evidence="8 9">
    <name type="scientific">Botrimarina mediterranea</name>
    <dbReference type="NCBI Taxonomy" id="2528022"/>
    <lineage>
        <taxon>Bacteria</taxon>
        <taxon>Pseudomonadati</taxon>
        <taxon>Planctomycetota</taxon>
        <taxon>Planctomycetia</taxon>
        <taxon>Pirellulales</taxon>
        <taxon>Lacipirellulaceae</taxon>
        <taxon>Botrimarina</taxon>
    </lineage>
</organism>
<protein>
    <recommendedName>
        <fullName evidence="7">Deoxyribose-phosphate aldolase</fullName>
        <shortName evidence="7">DERA</shortName>
        <ecNumber evidence="7">4.1.2.4</ecNumber>
    </recommendedName>
    <alternativeName>
        <fullName evidence="7">2-deoxy-D-ribose 5-phosphate aldolase</fullName>
    </alternativeName>
    <alternativeName>
        <fullName evidence="7">Phosphodeoxyriboaldolase</fullName>
        <shortName evidence="7">Deoxyriboaldolase</shortName>
    </alternativeName>
</protein>
<dbReference type="FunFam" id="3.20.20.70:FF:000044">
    <property type="entry name" value="Deoxyribose-phosphate aldolase"/>
    <property type="match status" value="1"/>
</dbReference>
<dbReference type="PIRSF" id="PIRSF001357">
    <property type="entry name" value="DeoC"/>
    <property type="match status" value="1"/>
</dbReference>
<dbReference type="PANTHER" id="PTHR10889:SF1">
    <property type="entry name" value="DEOXYRIBOSE-PHOSPHATE ALDOLASE"/>
    <property type="match status" value="1"/>
</dbReference>
<comment type="similarity">
    <text evidence="1 7">Belongs to the DeoC/FbaB aldolase family. DeoC type 1 subfamily.</text>
</comment>
<dbReference type="NCBIfam" id="TIGR00126">
    <property type="entry name" value="deoC"/>
    <property type="match status" value="1"/>
</dbReference>
<dbReference type="KEGG" id="bmei:Spa11_18120"/>
<comment type="pathway">
    <text evidence="7">Carbohydrate degradation; 2-deoxy-D-ribose 1-phosphate degradation; D-glyceraldehyde 3-phosphate and acetaldehyde from 2-deoxy-alpha-D-ribose 1-phosphate: step 2/2.</text>
</comment>
<dbReference type="GO" id="GO:0016052">
    <property type="term" value="P:carbohydrate catabolic process"/>
    <property type="evidence" value="ECO:0007669"/>
    <property type="project" value="TreeGrafter"/>
</dbReference>
<keyword evidence="4 7" id="KW-0704">Schiff base</keyword>
<evidence type="ECO:0000256" key="1">
    <source>
        <dbReference type="ARBA" id="ARBA00010936"/>
    </source>
</evidence>
<accession>A0A518K751</accession>
<evidence type="ECO:0000313" key="8">
    <source>
        <dbReference type="EMBL" id="QDV73614.1"/>
    </source>
</evidence>
<dbReference type="HAMAP" id="MF_00114">
    <property type="entry name" value="DeoC_type1"/>
    <property type="match status" value="1"/>
</dbReference>
<proteinExistence type="inferred from homology"/>
<evidence type="ECO:0000256" key="2">
    <source>
        <dbReference type="ARBA" id="ARBA00022490"/>
    </source>
</evidence>
<dbReference type="UniPathway" id="UPA00002">
    <property type="reaction ID" value="UER00468"/>
</dbReference>
<feature type="active site" description="Proton donor/acceptor" evidence="7">
    <location>
        <position position="194"/>
    </location>
</feature>
<dbReference type="PANTHER" id="PTHR10889">
    <property type="entry name" value="DEOXYRIBOSE-PHOSPHATE ALDOLASE"/>
    <property type="match status" value="1"/>
</dbReference>
<dbReference type="SUPFAM" id="SSF51569">
    <property type="entry name" value="Aldolase"/>
    <property type="match status" value="1"/>
</dbReference>
<feature type="active site" description="Schiff-base intermediate with acetaldehyde" evidence="7">
    <location>
        <position position="155"/>
    </location>
</feature>
<dbReference type="GO" id="GO:0004139">
    <property type="term" value="F:deoxyribose-phosphate aldolase activity"/>
    <property type="evidence" value="ECO:0007669"/>
    <property type="project" value="UniProtKB-UniRule"/>
</dbReference>
<dbReference type="InterPro" id="IPR028581">
    <property type="entry name" value="DeoC_typeI"/>
</dbReference>